<feature type="chain" id="PRO_5047292690" evidence="1">
    <location>
        <begin position="23"/>
        <end position="109"/>
    </location>
</feature>
<dbReference type="Proteomes" id="UP001202248">
    <property type="component" value="Unassembled WGS sequence"/>
</dbReference>
<evidence type="ECO:0000313" key="2">
    <source>
        <dbReference type="EMBL" id="MCH5597023.1"/>
    </source>
</evidence>
<keyword evidence="1" id="KW-0732">Signal</keyword>
<protein>
    <submittedName>
        <fullName evidence="2">Uncharacterized protein</fullName>
    </submittedName>
</protein>
<organism evidence="2 3">
    <name type="scientific">Niabella ginsengisoli</name>
    <dbReference type="NCBI Taxonomy" id="522298"/>
    <lineage>
        <taxon>Bacteria</taxon>
        <taxon>Pseudomonadati</taxon>
        <taxon>Bacteroidota</taxon>
        <taxon>Chitinophagia</taxon>
        <taxon>Chitinophagales</taxon>
        <taxon>Chitinophagaceae</taxon>
        <taxon>Niabella</taxon>
    </lineage>
</organism>
<dbReference type="RefSeq" id="WP_240826433.1">
    <property type="nucleotide sequence ID" value="NZ_JAKWBL010000001.1"/>
</dbReference>
<dbReference type="EMBL" id="JAKWBL010000001">
    <property type="protein sequence ID" value="MCH5597023.1"/>
    <property type="molecule type" value="Genomic_DNA"/>
</dbReference>
<gene>
    <name evidence="2" type="ORF">MKP09_03370</name>
</gene>
<sequence>MKEFIKGTTSVLFLLLALISNAQIPVPSQSQIAWQEAELGVVFHYDLHVFDKKNTIRKITEQAPLLITIFSIQKSWILINGYWQQKMPVQNSLFLQQHMKQVLLCIKAM</sequence>
<name>A0ABS9SF87_9BACT</name>
<proteinExistence type="predicted"/>
<evidence type="ECO:0000313" key="3">
    <source>
        <dbReference type="Proteomes" id="UP001202248"/>
    </source>
</evidence>
<feature type="signal peptide" evidence="1">
    <location>
        <begin position="1"/>
        <end position="22"/>
    </location>
</feature>
<comment type="caution">
    <text evidence="2">The sequence shown here is derived from an EMBL/GenBank/DDBJ whole genome shotgun (WGS) entry which is preliminary data.</text>
</comment>
<evidence type="ECO:0000256" key="1">
    <source>
        <dbReference type="SAM" id="SignalP"/>
    </source>
</evidence>
<keyword evidence="3" id="KW-1185">Reference proteome</keyword>
<accession>A0ABS9SF87</accession>
<reference evidence="2 3" key="1">
    <citation type="submission" date="2022-02" db="EMBL/GenBank/DDBJ databases">
        <authorList>
            <person name="Min J."/>
        </authorList>
    </citation>
    <scope>NUCLEOTIDE SEQUENCE [LARGE SCALE GENOMIC DNA]</scope>
    <source>
        <strain evidence="2 3">GR10-1</strain>
    </source>
</reference>